<gene>
    <name evidence="3" type="ORF">BRADI_4g01945v3</name>
</gene>
<evidence type="ECO:0000313" key="5">
    <source>
        <dbReference type="Proteomes" id="UP000008810"/>
    </source>
</evidence>
<reference evidence="3" key="2">
    <citation type="submission" date="2017-06" db="EMBL/GenBank/DDBJ databases">
        <title>WGS assembly of Brachypodium distachyon.</title>
        <authorList>
            <consortium name="The International Brachypodium Initiative"/>
            <person name="Lucas S."/>
            <person name="Harmon-Smith M."/>
            <person name="Lail K."/>
            <person name="Tice H."/>
            <person name="Grimwood J."/>
            <person name="Bruce D."/>
            <person name="Barry K."/>
            <person name="Shu S."/>
            <person name="Lindquist E."/>
            <person name="Wang M."/>
            <person name="Pitluck S."/>
            <person name="Vogel J.P."/>
            <person name="Garvin D.F."/>
            <person name="Mockler T.C."/>
            <person name="Schmutz J."/>
            <person name="Rokhsar D."/>
            <person name="Bevan M.W."/>
        </authorList>
    </citation>
    <scope>NUCLEOTIDE SEQUENCE</scope>
    <source>
        <strain evidence="3">Bd21</strain>
    </source>
</reference>
<feature type="domain" description="Knottins-like" evidence="2">
    <location>
        <begin position="28"/>
        <end position="78"/>
    </location>
</feature>
<evidence type="ECO:0000259" key="2">
    <source>
        <dbReference type="Pfam" id="PF00304"/>
    </source>
</evidence>
<evidence type="ECO:0000256" key="1">
    <source>
        <dbReference type="SAM" id="SignalP"/>
    </source>
</evidence>
<dbReference type="OrthoDB" id="710819at2759"/>
<organism evidence="4">
    <name type="scientific">Brachypodium distachyon</name>
    <name type="common">Purple false brome</name>
    <name type="synonym">Trachynia distachya</name>
    <dbReference type="NCBI Taxonomy" id="15368"/>
    <lineage>
        <taxon>Eukaryota</taxon>
        <taxon>Viridiplantae</taxon>
        <taxon>Streptophyta</taxon>
        <taxon>Embryophyta</taxon>
        <taxon>Tracheophyta</taxon>
        <taxon>Spermatophyta</taxon>
        <taxon>Magnoliopsida</taxon>
        <taxon>Liliopsida</taxon>
        <taxon>Poales</taxon>
        <taxon>Poaceae</taxon>
        <taxon>BOP clade</taxon>
        <taxon>Pooideae</taxon>
        <taxon>Stipodae</taxon>
        <taxon>Brachypodieae</taxon>
        <taxon>Brachypodium</taxon>
    </lineage>
</organism>
<dbReference type="InterPro" id="IPR036574">
    <property type="entry name" value="Scorpion_toxin-like_sf"/>
</dbReference>
<feature type="chain" id="PRO_5014095270" description="Knottins-like domain-containing protein" evidence="1">
    <location>
        <begin position="27"/>
        <end position="78"/>
    </location>
</feature>
<accession>I1IGI6</accession>
<dbReference type="InParanoid" id="I1IGI6"/>
<reference evidence="3 4" key="1">
    <citation type="journal article" date="2010" name="Nature">
        <title>Genome sequencing and analysis of the model grass Brachypodium distachyon.</title>
        <authorList>
            <consortium name="International Brachypodium Initiative"/>
        </authorList>
    </citation>
    <scope>NUCLEOTIDE SEQUENCE [LARGE SCALE GENOMIC DNA]</scope>
    <source>
        <strain evidence="3 4">Bd21</strain>
    </source>
</reference>
<dbReference type="FunCoup" id="I1IGI6">
    <property type="interactions" value="220"/>
</dbReference>
<proteinExistence type="predicted"/>
<sequence length="78" mass="8777">MGFLRVPALCLLLLIMPLLLLPGSEGETCTEFSKTYTTFYCSKDACVEHCHGEGFTEGECRMISFNPIMIRCFCEKPC</sequence>
<dbReference type="Pfam" id="PF00304">
    <property type="entry name" value="Gamma-thionin"/>
    <property type="match status" value="1"/>
</dbReference>
<dbReference type="Proteomes" id="UP000008810">
    <property type="component" value="Chromosome 4"/>
</dbReference>
<keyword evidence="5" id="KW-1185">Reference proteome</keyword>
<dbReference type="GO" id="GO:0006952">
    <property type="term" value="P:defense response"/>
    <property type="evidence" value="ECO:0000318"/>
    <property type="project" value="GO_Central"/>
</dbReference>
<dbReference type="HOGENOM" id="CLU_196293_0_0_1"/>
<dbReference type="EMBL" id="CM000883">
    <property type="protein sequence ID" value="KQJ85837.1"/>
    <property type="molecule type" value="Genomic_DNA"/>
</dbReference>
<evidence type="ECO:0000313" key="3">
    <source>
        <dbReference type="EMBL" id="KQJ85837.1"/>
    </source>
</evidence>
<dbReference type="InterPro" id="IPR003614">
    <property type="entry name" value="Knottins"/>
</dbReference>
<reference evidence="4" key="3">
    <citation type="submission" date="2018-08" db="UniProtKB">
        <authorList>
            <consortium name="EnsemblPlants"/>
        </authorList>
    </citation>
    <scope>IDENTIFICATION</scope>
    <source>
        <strain evidence="4">cv. Bd21</strain>
    </source>
</reference>
<protein>
    <recommendedName>
        <fullName evidence="2">Knottins-like domain-containing protein</fullName>
    </recommendedName>
</protein>
<name>I1IGI6_BRADI</name>
<dbReference type="EnsemblPlants" id="KQJ85837">
    <property type="protein sequence ID" value="KQJ85837"/>
    <property type="gene ID" value="BRADI_4g01945v3"/>
</dbReference>
<dbReference type="eggNOG" id="ENOG502R3U6">
    <property type="taxonomic scope" value="Eukaryota"/>
</dbReference>
<dbReference type="AlphaFoldDB" id="I1IGI6"/>
<dbReference type="SUPFAM" id="SSF57095">
    <property type="entry name" value="Scorpion toxin-like"/>
    <property type="match status" value="1"/>
</dbReference>
<dbReference type="Gene3D" id="3.30.30.10">
    <property type="entry name" value="Knottin, scorpion toxin-like"/>
    <property type="match status" value="1"/>
</dbReference>
<evidence type="ECO:0000313" key="4">
    <source>
        <dbReference type="EnsemblPlants" id="KQJ85837"/>
    </source>
</evidence>
<dbReference type="OMA" id="GPCREHC"/>
<dbReference type="Gramene" id="KQJ85837">
    <property type="protein sequence ID" value="KQJ85837"/>
    <property type="gene ID" value="BRADI_4g01945v3"/>
</dbReference>
<feature type="signal peptide" evidence="1">
    <location>
        <begin position="1"/>
        <end position="26"/>
    </location>
</feature>
<keyword evidence="1" id="KW-0732">Signal</keyword>